<dbReference type="InterPro" id="IPR028909">
    <property type="entry name" value="bL21-like"/>
</dbReference>
<dbReference type="SUPFAM" id="SSF141091">
    <property type="entry name" value="L21p-like"/>
    <property type="match status" value="1"/>
</dbReference>
<evidence type="ECO:0000256" key="7">
    <source>
        <dbReference type="RuleBase" id="RU000562"/>
    </source>
</evidence>
<dbReference type="HAMAP" id="MF_01363">
    <property type="entry name" value="Ribosomal_bL21"/>
    <property type="match status" value="1"/>
</dbReference>
<evidence type="ECO:0000313" key="8">
    <source>
        <dbReference type="EMBL" id="HFC93282.1"/>
    </source>
</evidence>
<dbReference type="GO" id="GO:0005840">
    <property type="term" value="C:ribosome"/>
    <property type="evidence" value="ECO:0007669"/>
    <property type="project" value="UniProtKB-KW"/>
</dbReference>
<dbReference type="EMBL" id="DRMS01000404">
    <property type="protein sequence ID" value="HFC93282.1"/>
    <property type="molecule type" value="Genomic_DNA"/>
</dbReference>
<dbReference type="Proteomes" id="UP000885750">
    <property type="component" value="Unassembled WGS sequence"/>
</dbReference>
<reference evidence="8" key="1">
    <citation type="journal article" date="2020" name="mSystems">
        <title>Genome- and Community-Level Interaction Insights into Carbon Utilization and Element Cycling Functions of Hydrothermarchaeota in Hydrothermal Sediment.</title>
        <authorList>
            <person name="Zhou Z."/>
            <person name="Liu Y."/>
            <person name="Xu W."/>
            <person name="Pan J."/>
            <person name="Luo Z.H."/>
            <person name="Li M."/>
        </authorList>
    </citation>
    <scope>NUCLEOTIDE SEQUENCE [LARGE SCALE GENOMIC DNA]</scope>
    <source>
        <strain evidence="8">HyVt-493</strain>
    </source>
</reference>
<dbReference type="GO" id="GO:0019843">
    <property type="term" value="F:rRNA binding"/>
    <property type="evidence" value="ECO:0007669"/>
    <property type="project" value="UniProtKB-UniRule"/>
</dbReference>
<dbReference type="InterPro" id="IPR001787">
    <property type="entry name" value="Ribosomal_bL21"/>
</dbReference>
<comment type="function">
    <text evidence="6 7">This protein binds to 23S rRNA in the presence of protein L20.</text>
</comment>
<gene>
    <name evidence="6 8" type="primary">rplU</name>
    <name evidence="8" type="ORF">ENJ51_10785</name>
</gene>
<proteinExistence type="inferred from homology"/>
<keyword evidence="5 6" id="KW-0687">Ribonucleoprotein</keyword>
<evidence type="ECO:0000256" key="3">
    <source>
        <dbReference type="ARBA" id="ARBA00022884"/>
    </source>
</evidence>
<evidence type="ECO:0000256" key="1">
    <source>
        <dbReference type="ARBA" id="ARBA00008563"/>
    </source>
</evidence>
<evidence type="ECO:0000256" key="5">
    <source>
        <dbReference type="ARBA" id="ARBA00023274"/>
    </source>
</evidence>
<dbReference type="InterPro" id="IPR018258">
    <property type="entry name" value="Ribosomal_bL21_CS"/>
</dbReference>
<dbReference type="Pfam" id="PF00829">
    <property type="entry name" value="Ribosomal_L21p"/>
    <property type="match status" value="1"/>
</dbReference>
<comment type="similarity">
    <text evidence="1 6 7">Belongs to the bacterial ribosomal protein bL21 family.</text>
</comment>
<comment type="caution">
    <text evidence="8">The sequence shown here is derived from an EMBL/GenBank/DDBJ whole genome shotgun (WGS) entry which is preliminary data.</text>
</comment>
<protein>
    <recommendedName>
        <fullName evidence="6">Large ribosomal subunit protein bL21</fullName>
    </recommendedName>
</protein>
<evidence type="ECO:0000256" key="4">
    <source>
        <dbReference type="ARBA" id="ARBA00022980"/>
    </source>
</evidence>
<keyword evidence="4 6" id="KW-0689">Ribosomal protein</keyword>
<organism evidence="8">
    <name type="scientific">Leucothrix mucor</name>
    <dbReference type="NCBI Taxonomy" id="45248"/>
    <lineage>
        <taxon>Bacteria</taxon>
        <taxon>Pseudomonadati</taxon>
        <taxon>Pseudomonadota</taxon>
        <taxon>Gammaproteobacteria</taxon>
        <taxon>Thiotrichales</taxon>
        <taxon>Thiotrichaceae</taxon>
        <taxon>Leucothrix</taxon>
    </lineage>
</organism>
<name>A0A7V2T189_LEUMU</name>
<dbReference type="PANTHER" id="PTHR21349">
    <property type="entry name" value="50S RIBOSOMAL PROTEIN L21"/>
    <property type="match status" value="1"/>
</dbReference>
<dbReference type="PROSITE" id="PS01169">
    <property type="entry name" value="RIBOSOMAL_L21"/>
    <property type="match status" value="1"/>
</dbReference>
<dbReference type="GO" id="GO:0005737">
    <property type="term" value="C:cytoplasm"/>
    <property type="evidence" value="ECO:0007669"/>
    <property type="project" value="UniProtKB-ARBA"/>
</dbReference>
<keyword evidence="3 6" id="KW-0694">RNA-binding</keyword>
<keyword evidence="2 6" id="KW-0699">rRNA-binding</keyword>
<dbReference type="PANTHER" id="PTHR21349:SF0">
    <property type="entry name" value="LARGE RIBOSOMAL SUBUNIT PROTEIN BL21M"/>
    <property type="match status" value="1"/>
</dbReference>
<dbReference type="GO" id="GO:1990904">
    <property type="term" value="C:ribonucleoprotein complex"/>
    <property type="evidence" value="ECO:0007669"/>
    <property type="project" value="UniProtKB-KW"/>
</dbReference>
<accession>A0A7V2T189</accession>
<dbReference type="GO" id="GO:0003735">
    <property type="term" value="F:structural constituent of ribosome"/>
    <property type="evidence" value="ECO:0007669"/>
    <property type="project" value="InterPro"/>
</dbReference>
<dbReference type="AlphaFoldDB" id="A0A7V2T189"/>
<evidence type="ECO:0000256" key="2">
    <source>
        <dbReference type="ARBA" id="ARBA00022730"/>
    </source>
</evidence>
<dbReference type="GO" id="GO:0006412">
    <property type="term" value="P:translation"/>
    <property type="evidence" value="ECO:0007669"/>
    <property type="project" value="UniProtKB-UniRule"/>
</dbReference>
<dbReference type="NCBIfam" id="TIGR00061">
    <property type="entry name" value="L21"/>
    <property type="match status" value="1"/>
</dbReference>
<evidence type="ECO:0000256" key="6">
    <source>
        <dbReference type="HAMAP-Rule" id="MF_01363"/>
    </source>
</evidence>
<sequence>MYAIFTTGGKQYRVAEGDVIRIEKLDAEEGASVDFDNVLMIGGGDDVQVGAPYIEGGKITALVRAQERAKKVEIIKFRRRKHYQKRTGHRQYVTQVEIKKISA</sequence>
<comment type="subunit">
    <text evidence="6">Part of the 50S ribosomal subunit. Contacts protein L20.</text>
</comment>
<dbReference type="InterPro" id="IPR036164">
    <property type="entry name" value="bL21-like_sf"/>
</dbReference>